<gene>
    <name evidence="1" type="ORF">S01H4_07262</name>
</gene>
<reference evidence="1" key="1">
    <citation type="journal article" date="2014" name="Front. Microbiol.">
        <title>High frequency of phylogenetically diverse reductive dehalogenase-homologous genes in deep subseafloor sedimentary metagenomes.</title>
        <authorList>
            <person name="Kawai M."/>
            <person name="Futagami T."/>
            <person name="Toyoda A."/>
            <person name="Takaki Y."/>
            <person name="Nishi S."/>
            <person name="Hori S."/>
            <person name="Arai W."/>
            <person name="Tsubouchi T."/>
            <person name="Morono Y."/>
            <person name="Uchiyama I."/>
            <person name="Ito T."/>
            <person name="Fujiyama A."/>
            <person name="Inagaki F."/>
            <person name="Takami H."/>
        </authorList>
    </citation>
    <scope>NUCLEOTIDE SEQUENCE</scope>
    <source>
        <strain evidence="1">Expedition CK06-06</strain>
    </source>
</reference>
<dbReference type="AlphaFoldDB" id="X0YVP6"/>
<sequence length="225" mass="24780">MKKLILSLLIFTLAFAVFFSLALIEVVDTTAPVVAIETPNEGDILFGTVDIYGTITEDIELSHYNISIYPGNADFNNFSLRLEQKTEYLSAGFNNQNIYTWDTSTYSPGAYLIRLAARDKAGNRDLSGDAWSGGDDSQHVIKVYVVDQFVSGGGHFLEEKPGKRKDWFGISFGGFVGIAGAEGLIGEWEVNFHNVGNNTLDKTKFHTTDISEINFYDSDSGTCAE</sequence>
<evidence type="ECO:0000313" key="1">
    <source>
        <dbReference type="EMBL" id="GAG60300.1"/>
    </source>
</evidence>
<feature type="non-terminal residue" evidence="1">
    <location>
        <position position="225"/>
    </location>
</feature>
<protein>
    <submittedName>
        <fullName evidence="1">Uncharacterized protein</fullName>
    </submittedName>
</protein>
<accession>X0YVP6</accession>
<name>X0YVP6_9ZZZZ</name>
<dbReference type="EMBL" id="BART01002357">
    <property type="protein sequence ID" value="GAG60300.1"/>
    <property type="molecule type" value="Genomic_DNA"/>
</dbReference>
<comment type="caution">
    <text evidence="1">The sequence shown here is derived from an EMBL/GenBank/DDBJ whole genome shotgun (WGS) entry which is preliminary data.</text>
</comment>
<proteinExistence type="predicted"/>
<organism evidence="1">
    <name type="scientific">marine sediment metagenome</name>
    <dbReference type="NCBI Taxonomy" id="412755"/>
    <lineage>
        <taxon>unclassified sequences</taxon>
        <taxon>metagenomes</taxon>
        <taxon>ecological metagenomes</taxon>
    </lineage>
</organism>